<evidence type="ECO:0000313" key="12">
    <source>
        <dbReference type="EMBL" id="TCS70869.1"/>
    </source>
</evidence>
<feature type="binding site" evidence="9">
    <location>
        <begin position="242"/>
        <end position="246"/>
    </location>
    <ligand>
        <name>substrate</name>
    </ligand>
</feature>
<dbReference type="UniPathway" id="UPA00038">
    <property type="reaction ID" value="UER00491"/>
</dbReference>
<accession>A0A4V6NYQ8</accession>
<dbReference type="SUPFAM" id="SSF48179">
    <property type="entry name" value="6-phosphogluconate dehydrogenase C-terminal domain-like"/>
    <property type="match status" value="1"/>
</dbReference>
<feature type="domain" description="UDP-glucose/GDP-mannose dehydrogenase C-terminal" evidence="11">
    <location>
        <begin position="300"/>
        <end position="387"/>
    </location>
</feature>
<organism evidence="12 13">
    <name type="scientific">Sulfuritortus calidifontis</name>
    <dbReference type="NCBI Taxonomy" id="1914471"/>
    <lineage>
        <taxon>Bacteria</taxon>
        <taxon>Pseudomonadati</taxon>
        <taxon>Pseudomonadota</taxon>
        <taxon>Betaproteobacteria</taxon>
        <taxon>Nitrosomonadales</taxon>
        <taxon>Thiobacillaceae</taxon>
        <taxon>Sulfuritortus</taxon>
    </lineage>
</organism>
<evidence type="ECO:0000256" key="10">
    <source>
        <dbReference type="PIRSR" id="PIRSR500134-3"/>
    </source>
</evidence>
<feature type="binding site" evidence="10">
    <location>
        <position position="314"/>
    </location>
    <ligand>
        <name>NAD(+)</name>
        <dbReference type="ChEBI" id="CHEBI:57540"/>
    </ligand>
</feature>
<feature type="binding site" evidence="9">
    <location>
        <begin position="142"/>
        <end position="145"/>
    </location>
    <ligand>
        <name>substrate</name>
    </ligand>
</feature>
<keyword evidence="13" id="KW-1185">Reference proteome</keyword>
<evidence type="ECO:0000259" key="11">
    <source>
        <dbReference type="SMART" id="SM00984"/>
    </source>
</evidence>
<dbReference type="InterPro" id="IPR028357">
    <property type="entry name" value="UDPglc_DH_bac"/>
</dbReference>
<dbReference type="Proteomes" id="UP000295135">
    <property type="component" value="Unassembled WGS sequence"/>
</dbReference>
<feature type="binding site" evidence="10">
    <location>
        <position position="83"/>
    </location>
    <ligand>
        <name>NAD(+)</name>
        <dbReference type="ChEBI" id="CHEBI:57540"/>
    </ligand>
</feature>
<gene>
    <name evidence="12" type="ORF">EDC61_11322</name>
</gene>
<feature type="binding site" evidence="10">
    <location>
        <position position="145"/>
    </location>
    <ligand>
        <name>NAD(+)</name>
        <dbReference type="ChEBI" id="CHEBI:57540"/>
    </ligand>
</feature>
<dbReference type="InterPro" id="IPR008927">
    <property type="entry name" value="6-PGluconate_DH-like_C_sf"/>
</dbReference>
<dbReference type="EC" id="1.1.1.22" evidence="3 7"/>
<dbReference type="NCBIfam" id="TIGR03026">
    <property type="entry name" value="NDP-sugDHase"/>
    <property type="match status" value="1"/>
</dbReference>
<dbReference type="PIRSF" id="PIRSF500134">
    <property type="entry name" value="UDPglc_DH_bac"/>
    <property type="match status" value="1"/>
</dbReference>
<comment type="catalytic activity">
    <reaction evidence="6 7">
        <text>UDP-alpha-D-glucose + 2 NAD(+) + H2O = UDP-alpha-D-glucuronate + 2 NADH + 3 H(+)</text>
        <dbReference type="Rhea" id="RHEA:23596"/>
        <dbReference type="ChEBI" id="CHEBI:15377"/>
        <dbReference type="ChEBI" id="CHEBI:15378"/>
        <dbReference type="ChEBI" id="CHEBI:57540"/>
        <dbReference type="ChEBI" id="CHEBI:57945"/>
        <dbReference type="ChEBI" id="CHEBI:58052"/>
        <dbReference type="ChEBI" id="CHEBI:58885"/>
        <dbReference type="EC" id="1.1.1.22"/>
    </reaction>
</comment>
<dbReference type="GO" id="GO:0051287">
    <property type="term" value="F:NAD binding"/>
    <property type="evidence" value="ECO:0007669"/>
    <property type="project" value="InterPro"/>
</dbReference>
<evidence type="ECO:0000256" key="9">
    <source>
        <dbReference type="PIRSR" id="PIRSR500134-2"/>
    </source>
</evidence>
<evidence type="ECO:0000256" key="5">
    <source>
        <dbReference type="ARBA" id="ARBA00023027"/>
    </source>
</evidence>
<dbReference type="Gene3D" id="3.40.50.720">
    <property type="entry name" value="NAD(P)-binding Rossmann-like Domain"/>
    <property type="match status" value="2"/>
</dbReference>
<dbReference type="EMBL" id="SLZY01000013">
    <property type="protein sequence ID" value="TCS70869.1"/>
    <property type="molecule type" value="Genomic_DNA"/>
</dbReference>
<feature type="binding site" evidence="10">
    <location>
        <position position="256"/>
    </location>
    <ligand>
        <name>NAD(+)</name>
        <dbReference type="ChEBI" id="CHEBI:57540"/>
    </ligand>
</feature>
<feature type="binding site" evidence="9">
    <location>
        <position position="197"/>
    </location>
    <ligand>
        <name>substrate</name>
    </ligand>
</feature>
<feature type="binding site" evidence="9">
    <location>
        <position position="306"/>
    </location>
    <ligand>
        <name>substrate</name>
    </ligand>
</feature>
<name>A0A4V6NYQ8_9PROT</name>
<dbReference type="GO" id="GO:0000271">
    <property type="term" value="P:polysaccharide biosynthetic process"/>
    <property type="evidence" value="ECO:0007669"/>
    <property type="project" value="InterPro"/>
</dbReference>
<dbReference type="PIRSF" id="PIRSF000124">
    <property type="entry name" value="UDPglc_GDPman_dh"/>
    <property type="match status" value="1"/>
</dbReference>
<evidence type="ECO:0000313" key="13">
    <source>
        <dbReference type="Proteomes" id="UP000295135"/>
    </source>
</evidence>
<dbReference type="InterPro" id="IPR014026">
    <property type="entry name" value="UDP-Glc/GDP-Man_DH_dimer"/>
</dbReference>
<dbReference type="AlphaFoldDB" id="A0A4V6NYQ8"/>
<dbReference type="RefSeq" id="WP_126460971.1">
    <property type="nucleotide sequence ID" value="NZ_AP018721.1"/>
</dbReference>
<dbReference type="InterPro" id="IPR014027">
    <property type="entry name" value="UDP-Glc/GDP-Man_DH_C"/>
</dbReference>
<dbReference type="PANTHER" id="PTHR43750">
    <property type="entry name" value="UDP-GLUCOSE 6-DEHYDROGENASE TUAD"/>
    <property type="match status" value="1"/>
</dbReference>
<feature type="active site" description="Nucleophile" evidence="8">
    <location>
        <position position="253"/>
    </location>
</feature>
<evidence type="ECO:0000256" key="8">
    <source>
        <dbReference type="PIRSR" id="PIRSR500134-1"/>
    </source>
</evidence>
<dbReference type="Pfam" id="PF03720">
    <property type="entry name" value="UDPG_MGDP_dh_C"/>
    <property type="match status" value="1"/>
</dbReference>
<dbReference type="SUPFAM" id="SSF52413">
    <property type="entry name" value="UDP-glucose/GDP-mannose dehydrogenase C-terminal domain"/>
    <property type="match status" value="1"/>
</dbReference>
<dbReference type="Gene3D" id="1.10.1040.10">
    <property type="entry name" value="N-(1-d-carboxylethyl)-l-norvaline Dehydrogenase, domain 2"/>
    <property type="match status" value="1"/>
</dbReference>
<dbReference type="FunFam" id="3.40.50.720:FF:000297">
    <property type="entry name" value="UDP-glucose 6-dehydrogenase"/>
    <property type="match status" value="1"/>
</dbReference>
<evidence type="ECO:0000256" key="6">
    <source>
        <dbReference type="ARBA" id="ARBA00047473"/>
    </source>
</evidence>
<dbReference type="InterPro" id="IPR036220">
    <property type="entry name" value="UDP-Glc/GDP-Man_DH_C_sf"/>
</dbReference>
<keyword evidence="4 7" id="KW-0560">Oxidoreductase</keyword>
<dbReference type="InterPro" id="IPR036291">
    <property type="entry name" value="NAD(P)-bd_dom_sf"/>
</dbReference>
<dbReference type="Pfam" id="PF00984">
    <property type="entry name" value="UDPG_MGDP_dh"/>
    <property type="match status" value="1"/>
</dbReference>
<keyword evidence="5 7" id="KW-0520">NAD</keyword>
<comment type="caution">
    <text evidence="12">The sequence shown here is derived from an EMBL/GenBank/DDBJ whole genome shotgun (WGS) entry which is preliminary data.</text>
</comment>
<feature type="binding site" evidence="9">
    <location>
        <position position="388"/>
    </location>
    <ligand>
        <name>substrate</name>
    </ligand>
</feature>
<feature type="binding site" evidence="10">
    <location>
        <position position="29"/>
    </location>
    <ligand>
        <name>NAD(+)</name>
        <dbReference type="ChEBI" id="CHEBI:57540"/>
    </ligand>
</feature>
<feature type="binding site" evidence="10">
    <location>
        <position position="34"/>
    </location>
    <ligand>
        <name>NAD(+)</name>
        <dbReference type="ChEBI" id="CHEBI:57540"/>
    </ligand>
</feature>
<comment type="pathway">
    <text evidence="1">Nucleotide-sugar biosynthesis; UDP-alpha-D-glucuronate biosynthesis; UDP-alpha-D-glucuronate from UDP-alpha-D-glucose: step 1/1.</text>
</comment>
<feature type="binding site" evidence="9">
    <location>
        <position position="307"/>
    </location>
    <ligand>
        <name>substrate</name>
    </ligand>
</feature>
<feature type="binding site" evidence="10">
    <location>
        <position position="118"/>
    </location>
    <ligand>
        <name>NAD(+)</name>
        <dbReference type="ChEBI" id="CHEBI:57540"/>
    </ligand>
</feature>
<evidence type="ECO:0000256" key="1">
    <source>
        <dbReference type="ARBA" id="ARBA00004701"/>
    </source>
</evidence>
<evidence type="ECO:0000256" key="3">
    <source>
        <dbReference type="ARBA" id="ARBA00012954"/>
    </source>
</evidence>
<evidence type="ECO:0000256" key="2">
    <source>
        <dbReference type="ARBA" id="ARBA00006601"/>
    </source>
</evidence>
<reference evidence="12 13" key="1">
    <citation type="submission" date="2019-03" db="EMBL/GenBank/DDBJ databases">
        <title>Genomic Encyclopedia of Type Strains, Phase IV (KMG-IV): sequencing the most valuable type-strain genomes for metagenomic binning, comparative biology and taxonomic classification.</title>
        <authorList>
            <person name="Goeker M."/>
        </authorList>
    </citation>
    <scope>NUCLEOTIDE SEQUENCE [LARGE SCALE GENOMIC DNA]</scope>
    <source>
        <strain evidence="12 13">DSM 103923</strain>
    </source>
</reference>
<dbReference type="InterPro" id="IPR001732">
    <property type="entry name" value="UDP-Glc/GDP-Man_DH_N"/>
</dbReference>
<dbReference type="Pfam" id="PF03721">
    <property type="entry name" value="UDPG_MGDP_dh_N"/>
    <property type="match status" value="1"/>
</dbReference>
<dbReference type="InterPro" id="IPR017476">
    <property type="entry name" value="UDP-Glc/GDP-Man"/>
</dbReference>
<evidence type="ECO:0000256" key="7">
    <source>
        <dbReference type="PIRNR" id="PIRNR000124"/>
    </source>
</evidence>
<dbReference type="SMART" id="SM00984">
    <property type="entry name" value="UDPG_MGDP_dh_C"/>
    <property type="match status" value="1"/>
</dbReference>
<dbReference type="GO" id="GO:0003979">
    <property type="term" value="F:UDP-glucose 6-dehydrogenase activity"/>
    <property type="evidence" value="ECO:0007669"/>
    <property type="project" value="UniProtKB-EC"/>
</dbReference>
<dbReference type="FunFam" id="3.40.50.720:FF:000400">
    <property type="entry name" value="UDP-glucose 6-dehydrogenase"/>
    <property type="match status" value="1"/>
</dbReference>
<dbReference type="SUPFAM" id="SSF51735">
    <property type="entry name" value="NAD(P)-binding Rossmann-fold domains"/>
    <property type="match status" value="1"/>
</dbReference>
<sequence>MKIAIAGTGYVGLSNAILLAQHHEVVALDIVPEKVAMLNRKESPIVDAEIEDYLRNKPLNLRATLDKQEAYEGADFIIIATPTDYDPETNYFNTGSVEAVIKDVLAINPKAVMVIKSTIPVGFTAKARAQYRCDNLIFSPEFLREGRALYDNLYPSRIIVGERSKRAETFAGLLKEGAIKQDIPVLFTDSTEAEAIKLFANTYLAMRVAFFNELDTYAATHGLDTKQIIDGVCLDPRIGSHYNNPSFGYGGYCLPKDTKQLLANYRDVPQNLIHAIVESNTTRKDFIADSIIRKNPKVVGVYRLIMKAGSDNFRASSIQGIMKRIKAKGIEVIVYEPVLHEKEFFHSRVVNDLAQFKREADVIVANRITDDIRDVVNKVYSRDLFGSD</sequence>
<dbReference type="PANTHER" id="PTHR43750:SF2">
    <property type="entry name" value="UDP-GLUCOSE 6-DEHYDROGENASE"/>
    <property type="match status" value="1"/>
</dbReference>
<dbReference type="InterPro" id="IPR013328">
    <property type="entry name" value="6PGD_dom2"/>
</dbReference>
<protein>
    <recommendedName>
        <fullName evidence="3 7">UDP-glucose 6-dehydrogenase</fullName>
        <ecNumber evidence="3 7">1.1.1.22</ecNumber>
    </recommendedName>
</protein>
<dbReference type="OrthoDB" id="9803238at2"/>
<proteinExistence type="inferred from homology"/>
<comment type="similarity">
    <text evidence="2 7">Belongs to the UDP-glucose/GDP-mannose dehydrogenase family.</text>
</comment>
<evidence type="ECO:0000256" key="4">
    <source>
        <dbReference type="ARBA" id="ARBA00023002"/>
    </source>
</evidence>
<feature type="binding site" evidence="9">
    <location>
        <position position="250"/>
    </location>
    <ligand>
        <name>substrate</name>
    </ligand>
</feature>
<dbReference type="GO" id="GO:0006065">
    <property type="term" value="P:UDP-glucuronate biosynthetic process"/>
    <property type="evidence" value="ECO:0007669"/>
    <property type="project" value="UniProtKB-UniPathway"/>
</dbReference>